<comment type="caution">
    <text evidence="1">The sequence shown here is derived from an EMBL/GenBank/DDBJ whole genome shotgun (WGS) entry which is preliminary data.</text>
</comment>
<reference evidence="1" key="1">
    <citation type="submission" date="2022-09" db="EMBL/GenBank/DDBJ databases">
        <title>Eubacterium sp. LFL-14 isolated from human feces.</title>
        <authorList>
            <person name="Liu F."/>
        </authorList>
    </citation>
    <scope>NUCLEOTIDE SEQUENCE</scope>
    <source>
        <strain evidence="1">LFL-14</strain>
    </source>
</reference>
<dbReference type="RefSeq" id="WP_260978026.1">
    <property type="nucleotide sequence ID" value="NZ_JAODBU010000001.1"/>
</dbReference>
<keyword evidence="2" id="KW-1185">Reference proteome</keyword>
<dbReference type="Proteomes" id="UP001431199">
    <property type="component" value="Unassembled WGS sequence"/>
</dbReference>
<proteinExistence type="predicted"/>
<evidence type="ECO:0000313" key="2">
    <source>
        <dbReference type="Proteomes" id="UP001431199"/>
    </source>
</evidence>
<sequence>MIQGCVGNTVDTTDSINKQLKAGKNIIFQPGVYHVDKPIEVSKITVKANKKIKKLINKALK</sequence>
<name>A0ABT2LW30_9FIRM</name>
<dbReference type="EMBL" id="JAODBU010000001">
    <property type="protein sequence ID" value="MCT7397489.1"/>
    <property type="molecule type" value="Genomic_DNA"/>
</dbReference>
<organism evidence="1 2">
    <name type="scientific">Eubacterium album</name>
    <dbReference type="NCBI Taxonomy" id="2978477"/>
    <lineage>
        <taxon>Bacteria</taxon>
        <taxon>Bacillati</taxon>
        <taxon>Bacillota</taxon>
        <taxon>Clostridia</taxon>
        <taxon>Eubacteriales</taxon>
        <taxon>Eubacteriaceae</taxon>
        <taxon>Eubacterium</taxon>
    </lineage>
</organism>
<accession>A0ABT2LW30</accession>
<protein>
    <recommendedName>
        <fullName evidence="3">Pectate lyase superfamily protein</fullName>
    </recommendedName>
</protein>
<evidence type="ECO:0008006" key="3">
    <source>
        <dbReference type="Google" id="ProtNLM"/>
    </source>
</evidence>
<gene>
    <name evidence="1" type="ORF">N5B56_00115</name>
</gene>
<evidence type="ECO:0000313" key="1">
    <source>
        <dbReference type="EMBL" id="MCT7397489.1"/>
    </source>
</evidence>